<dbReference type="Proteomes" id="UP000468388">
    <property type="component" value="Unassembled WGS sequence"/>
</dbReference>
<gene>
    <name evidence="1" type="ORF">GO495_14410</name>
</gene>
<proteinExistence type="predicted"/>
<sequence length="125" mass="14510">MKKWTAILLFSIYAIGSTELDQLLRLPLLVKHFIRHKEENSGITIAAFIKIHYIDEQPYDVDYEQDMQLPFKKADCHCIILPSLLPPPIATVYHTITPARQEYVVFNDSYIPLPKKDTLFKPPRA</sequence>
<dbReference type="OrthoDB" id="894042at2"/>
<comment type="caution">
    <text evidence="1">The sequence shown here is derived from an EMBL/GenBank/DDBJ whole genome shotgun (WGS) entry which is preliminary data.</text>
</comment>
<organism evidence="1 2">
    <name type="scientific">Chitinophaga oryziterrae</name>
    <dbReference type="NCBI Taxonomy" id="1031224"/>
    <lineage>
        <taxon>Bacteria</taxon>
        <taxon>Pseudomonadati</taxon>
        <taxon>Bacteroidota</taxon>
        <taxon>Chitinophagia</taxon>
        <taxon>Chitinophagales</taxon>
        <taxon>Chitinophagaceae</taxon>
        <taxon>Chitinophaga</taxon>
    </lineage>
</organism>
<name>A0A6N8JBY6_9BACT</name>
<accession>A0A6N8JBY6</accession>
<evidence type="ECO:0000313" key="2">
    <source>
        <dbReference type="Proteomes" id="UP000468388"/>
    </source>
</evidence>
<dbReference type="EMBL" id="WRXO01000003">
    <property type="protein sequence ID" value="MVT41779.1"/>
    <property type="molecule type" value="Genomic_DNA"/>
</dbReference>
<protein>
    <submittedName>
        <fullName evidence="1">Uncharacterized protein</fullName>
    </submittedName>
</protein>
<reference evidence="1 2" key="1">
    <citation type="submission" date="2019-12" db="EMBL/GenBank/DDBJ databases">
        <title>The draft genomic sequence of strain Chitinophaga oryziterrae JCM 16595.</title>
        <authorList>
            <person name="Zhang X."/>
        </authorList>
    </citation>
    <scope>NUCLEOTIDE SEQUENCE [LARGE SCALE GENOMIC DNA]</scope>
    <source>
        <strain evidence="1 2">JCM 16595</strain>
    </source>
</reference>
<keyword evidence="2" id="KW-1185">Reference proteome</keyword>
<dbReference type="AlphaFoldDB" id="A0A6N8JBY6"/>
<dbReference type="RefSeq" id="WP_157300401.1">
    <property type="nucleotide sequence ID" value="NZ_BAAAZB010000006.1"/>
</dbReference>
<evidence type="ECO:0000313" key="1">
    <source>
        <dbReference type="EMBL" id="MVT41779.1"/>
    </source>
</evidence>